<evidence type="ECO:0000313" key="1">
    <source>
        <dbReference type="EMBL" id="MBB4102230.1"/>
    </source>
</evidence>
<reference evidence="1 2" key="1">
    <citation type="submission" date="2020-08" db="EMBL/GenBank/DDBJ databases">
        <title>Genomic Encyclopedia of Type Strains, Phase IV (KMG-IV): sequencing the most valuable type-strain genomes for metagenomic binning, comparative biology and taxonomic classification.</title>
        <authorList>
            <person name="Goeker M."/>
        </authorList>
    </citation>
    <scope>NUCLEOTIDE SEQUENCE [LARGE SCALE GENOMIC DNA]</scope>
    <source>
        <strain evidence="1 2">DSM 26385</strain>
    </source>
</reference>
<proteinExistence type="predicted"/>
<keyword evidence="2" id="KW-1185">Reference proteome</keyword>
<accession>A0A7W6K173</accession>
<name>A0A7W6K173_9HYPH</name>
<sequence length="305" mass="34232">MLIAGAMTPAMLVAHPLFPMVDRDIAGHLITIHRDTPRLARLKASHRKWLMTQSMYALSIQRREDDPNSGLNPARFIGIATTIGAASRNTADAFLKELLAYKFLREVVHGTDKRMRFLETTEASDRAMMSWFMGHMRGLDRLDGGEREKICVADPRIFRLAQPRAAERLIANPVWRYPADSIRAFLFAEFGGMILHELMNQIDAFSAVEGRVVVGPVSVPALAQQYGISVTNIKTMFKKTEEAGFVGWIGTRGNRTLWLSEAFLADYLMWQAQKFSALDEAFRFAHARVSSLPATTQAEILLFSA</sequence>
<dbReference type="AlphaFoldDB" id="A0A7W6K173"/>
<evidence type="ECO:0000313" key="2">
    <source>
        <dbReference type="Proteomes" id="UP000584824"/>
    </source>
</evidence>
<dbReference type="Proteomes" id="UP000584824">
    <property type="component" value="Unassembled WGS sequence"/>
</dbReference>
<gene>
    <name evidence="1" type="ORF">GGQ66_000758</name>
</gene>
<organism evidence="1 2">
    <name type="scientific">Allorhizobium borbori</name>
    <dbReference type="NCBI Taxonomy" id="485907"/>
    <lineage>
        <taxon>Bacteria</taxon>
        <taxon>Pseudomonadati</taxon>
        <taxon>Pseudomonadota</taxon>
        <taxon>Alphaproteobacteria</taxon>
        <taxon>Hyphomicrobiales</taxon>
        <taxon>Rhizobiaceae</taxon>
        <taxon>Rhizobium/Agrobacterium group</taxon>
        <taxon>Allorhizobium</taxon>
    </lineage>
</organism>
<comment type="caution">
    <text evidence="1">The sequence shown here is derived from an EMBL/GenBank/DDBJ whole genome shotgun (WGS) entry which is preliminary data.</text>
</comment>
<dbReference type="EMBL" id="JACIDU010000002">
    <property type="protein sequence ID" value="MBB4102230.1"/>
    <property type="molecule type" value="Genomic_DNA"/>
</dbReference>
<dbReference type="RefSeq" id="WP_183789549.1">
    <property type="nucleotide sequence ID" value="NZ_JACIDU010000002.1"/>
</dbReference>
<protein>
    <submittedName>
        <fullName evidence="1">Uncharacterized protein</fullName>
    </submittedName>
</protein>